<organism evidence="6 7">
    <name type="scientific">Cladobotryum mycophilum</name>
    <dbReference type="NCBI Taxonomy" id="491253"/>
    <lineage>
        <taxon>Eukaryota</taxon>
        <taxon>Fungi</taxon>
        <taxon>Dikarya</taxon>
        <taxon>Ascomycota</taxon>
        <taxon>Pezizomycotina</taxon>
        <taxon>Sordariomycetes</taxon>
        <taxon>Hypocreomycetidae</taxon>
        <taxon>Hypocreales</taxon>
        <taxon>Hypocreaceae</taxon>
        <taxon>Cladobotryum</taxon>
    </lineage>
</organism>
<evidence type="ECO:0000259" key="5">
    <source>
        <dbReference type="PROSITE" id="PS51387"/>
    </source>
</evidence>
<dbReference type="SUPFAM" id="SSF56176">
    <property type="entry name" value="FAD-binding/transporter-associated domain-like"/>
    <property type="match status" value="1"/>
</dbReference>
<dbReference type="PROSITE" id="PS51387">
    <property type="entry name" value="FAD_PCMH"/>
    <property type="match status" value="1"/>
</dbReference>
<gene>
    <name evidence="6" type="ORF">PT974_01970</name>
</gene>
<dbReference type="Pfam" id="PF01565">
    <property type="entry name" value="FAD_binding_4"/>
    <property type="match status" value="1"/>
</dbReference>
<dbReference type="InterPro" id="IPR050416">
    <property type="entry name" value="FAD-linked_Oxidoreductase"/>
</dbReference>
<feature type="domain" description="FAD-binding PCMH-type" evidence="5">
    <location>
        <begin position="63"/>
        <end position="234"/>
    </location>
</feature>
<reference evidence="6 7" key="1">
    <citation type="submission" date="2024-01" db="EMBL/GenBank/DDBJ databases">
        <title>Complete genome of Cladobotryum mycophilum ATHUM6906.</title>
        <authorList>
            <person name="Christinaki A.C."/>
            <person name="Myridakis A.I."/>
            <person name="Kouvelis V.N."/>
        </authorList>
    </citation>
    <scope>NUCLEOTIDE SEQUENCE [LARGE SCALE GENOMIC DNA]</scope>
    <source>
        <strain evidence="6 7">ATHUM6906</strain>
    </source>
</reference>
<dbReference type="PANTHER" id="PTHR42973">
    <property type="entry name" value="BINDING OXIDOREDUCTASE, PUTATIVE (AFU_ORTHOLOGUE AFUA_1G17690)-RELATED"/>
    <property type="match status" value="1"/>
</dbReference>
<keyword evidence="6" id="KW-0503">Monooxygenase</keyword>
<dbReference type="InterPro" id="IPR016166">
    <property type="entry name" value="FAD-bd_PCMH"/>
</dbReference>
<accession>A0ABR0SWW6</accession>
<evidence type="ECO:0000256" key="3">
    <source>
        <dbReference type="ARBA" id="ARBA00022827"/>
    </source>
</evidence>
<dbReference type="EMBL" id="JAVFKD010000002">
    <property type="protein sequence ID" value="KAK5996633.1"/>
    <property type="molecule type" value="Genomic_DNA"/>
</dbReference>
<dbReference type="PANTHER" id="PTHR42973:SF53">
    <property type="entry name" value="FAD-BINDING PCMH-TYPE DOMAIN-CONTAINING PROTEIN-RELATED"/>
    <property type="match status" value="1"/>
</dbReference>
<comment type="caution">
    <text evidence="6">The sequence shown here is derived from an EMBL/GenBank/DDBJ whole genome shotgun (WGS) entry which is preliminary data.</text>
</comment>
<dbReference type="GO" id="GO:0004497">
    <property type="term" value="F:monooxygenase activity"/>
    <property type="evidence" value="ECO:0007669"/>
    <property type="project" value="UniProtKB-KW"/>
</dbReference>
<evidence type="ECO:0000256" key="2">
    <source>
        <dbReference type="ARBA" id="ARBA00022630"/>
    </source>
</evidence>
<keyword evidence="4" id="KW-0560">Oxidoreductase</keyword>
<keyword evidence="2" id="KW-0285">Flavoprotein</keyword>
<comment type="similarity">
    <text evidence="1">Belongs to the oxygen-dependent FAD-linked oxidoreductase family.</text>
</comment>
<evidence type="ECO:0000313" key="7">
    <source>
        <dbReference type="Proteomes" id="UP001338125"/>
    </source>
</evidence>
<dbReference type="InterPro" id="IPR036318">
    <property type="entry name" value="FAD-bd_PCMH-like_sf"/>
</dbReference>
<protein>
    <submittedName>
        <fullName evidence="6">FAD-dependent monooxygenase sdcF</fullName>
    </submittedName>
</protein>
<keyword evidence="7" id="KW-1185">Reference proteome</keyword>
<dbReference type="Proteomes" id="UP001338125">
    <property type="component" value="Unassembled WGS sequence"/>
</dbReference>
<evidence type="ECO:0000313" key="6">
    <source>
        <dbReference type="EMBL" id="KAK5996633.1"/>
    </source>
</evidence>
<proteinExistence type="inferred from homology"/>
<keyword evidence="3" id="KW-0274">FAD</keyword>
<dbReference type="InterPro" id="IPR016169">
    <property type="entry name" value="FAD-bd_PCMH_sub2"/>
</dbReference>
<dbReference type="InterPro" id="IPR006094">
    <property type="entry name" value="Oxid_FAD_bind_N"/>
</dbReference>
<sequence>MRSGILFSDLGSTAIALAATDPREPIARCCQGLENATGLKGKVYLPKSTEYEGRLRTYWSTGAALAPWCMVQPLTAQDVSITIKTLVANDCPFGIRGGGHGSFPLSNSVKDGVTIDFGNMNATTWNPDTKLASIRPGGHWQSVYDALAPHGVVVTGGRAGTVGTGGFLAGGGNSFHSASHGMACDTVANFEIVLADGSIINANATNHPDLWQALKGGSGNFGLITRFDMYPIEFPDPKNPVIWGDENSSSLVYWAYLPQVIGGTMINAAIENTLAKVDILSSVTNELGSGQPAGFRNIWFTAAFRNDARPMNYAVEKFFKLNASLEKIAPSSKTGLNTLCMFQPITKSIVDKGIANGGNVMGLDKYIKNGNGMMFLVTVALNGEEEEKLATPMVAAYLNDVDAYAASLGLKWEWKYLNYAHKSQVVIPTFGEEAVKKLRAASAKYDPEGVFQRLRSSGFKISGENETDEL</sequence>
<evidence type="ECO:0000256" key="1">
    <source>
        <dbReference type="ARBA" id="ARBA00005466"/>
    </source>
</evidence>
<name>A0ABR0SWW6_9HYPO</name>
<dbReference type="Gene3D" id="3.30.465.10">
    <property type="match status" value="1"/>
</dbReference>
<evidence type="ECO:0000256" key="4">
    <source>
        <dbReference type="ARBA" id="ARBA00023002"/>
    </source>
</evidence>